<feature type="repeat" description="ANK" evidence="3">
    <location>
        <begin position="32"/>
        <end position="65"/>
    </location>
</feature>
<keyword evidence="6" id="KW-1185">Reference proteome</keyword>
<name>A0A1Y2I1T1_9FUNG</name>
<evidence type="ECO:0000256" key="2">
    <source>
        <dbReference type="ARBA" id="ARBA00023043"/>
    </source>
</evidence>
<accession>A0A1Y2I1T1</accession>
<evidence type="ECO:0000256" key="4">
    <source>
        <dbReference type="SAM" id="MobiDB-lite"/>
    </source>
</evidence>
<dbReference type="AlphaFoldDB" id="A0A1Y2I1T1"/>
<feature type="region of interest" description="Disordered" evidence="4">
    <location>
        <begin position="204"/>
        <end position="369"/>
    </location>
</feature>
<evidence type="ECO:0000313" key="5">
    <source>
        <dbReference type="EMBL" id="ORZ40817.1"/>
    </source>
</evidence>
<dbReference type="InterPro" id="IPR051637">
    <property type="entry name" value="Ank_repeat_dom-contain_49"/>
</dbReference>
<organism evidence="5 6">
    <name type="scientific">Catenaria anguillulae PL171</name>
    <dbReference type="NCBI Taxonomy" id="765915"/>
    <lineage>
        <taxon>Eukaryota</taxon>
        <taxon>Fungi</taxon>
        <taxon>Fungi incertae sedis</taxon>
        <taxon>Blastocladiomycota</taxon>
        <taxon>Blastocladiomycetes</taxon>
        <taxon>Blastocladiales</taxon>
        <taxon>Catenariaceae</taxon>
        <taxon>Catenaria</taxon>
    </lineage>
</organism>
<evidence type="ECO:0008006" key="7">
    <source>
        <dbReference type="Google" id="ProtNLM"/>
    </source>
</evidence>
<dbReference type="PROSITE" id="PS50297">
    <property type="entry name" value="ANK_REP_REGION"/>
    <property type="match status" value="1"/>
</dbReference>
<dbReference type="Proteomes" id="UP000193411">
    <property type="component" value="Unassembled WGS sequence"/>
</dbReference>
<feature type="region of interest" description="Disordered" evidence="4">
    <location>
        <begin position="109"/>
        <end position="187"/>
    </location>
</feature>
<dbReference type="Pfam" id="PF00023">
    <property type="entry name" value="Ank"/>
    <property type="match status" value="2"/>
</dbReference>
<dbReference type="OrthoDB" id="194358at2759"/>
<dbReference type="EMBL" id="MCFL01000002">
    <property type="protein sequence ID" value="ORZ40817.1"/>
    <property type="molecule type" value="Genomic_DNA"/>
</dbReference>
<reference evidence="5 6" key="1">
    <citation type="submission" date="2016-07" db="EMBL/GenBank/DDBJ databases">
        <title>Pervasive Adenine N6-methylation of Active Genes in Fungi.</title>
        <authorList>
            <consortium name="DOE Joint Genome Institute"/>
            <person name="Mondo S.J."/>
            <person name="Dannebaum R.O."/>
            <person name="Kuo R.C."/>
            <person name="Labutti K."/>
            <person name="Haridas S."/>
            <person name="Kuo A."/>
            <person name="Salamov A."/>
            <person name="Ahrendt S.R."/>
            <person name="Lipzen A."/>
            <person name="Sullivan W."/>
            <person name="Andreopoulos W.B."/>
            <person name="Clum A."/>
            <person name="Lindquist E."/>
            <person name="Daum C."/>
            <person name="Ramamoorthy G.K."/>
            <person name="Gryganskyi A."/>
            <person name="Culley D."/>
            <person name="Magnuson J.K."/>
            <person name="James T.Y."/>
            <person name="O'Malley M.A."/>
            <person name="Stajich J.E."/>
            <person name="Spatafora J.W."/>
            <person name="Visel A."/>
            <person name="Grigoriev I.V."/>
        </authorList>
    </citation>
    <scope>NUCLEOTIDE SEQUENCE [LARGE SCALE GENOMIC DNA]</scope>
    <source>
        <strain evidence="5 6">PL171</strain>
    </source>
</reference>
<dbReference type="InterPro" id="IPR002110">
    <property type="entry name" value="Ankyrin_rpt"/>
</dbReference>
<dbReference type="PROSITE" id="PS50088">
    <property type="entry name" value="ANK_REPEAT"/>
    <property type="match status" value="2"/>
</dbReference>
<dbReference type="SMART" id="SM00248">
    <property type="entry name" value="ANK"/>
    <property type="match status" value="2"/>
</dbReference>
<dbReference type="Gene3D" id="1.25.40.20">
    <property type="entry name" value="Ankyrin repeat-containing domain"/>
    <property type="match status" value="2"/>
</dbReference>
<evidence type="ECO:0000256" key="1">
    <source>
        <dbReference type="ARBA" id="ARBA00022737"/>
    </source>
</evidence>
<feature type="compositionally biased region" description="Basic and acidic residues" evidence="4">
    <location>
        <begin position="152"/>
        <end position="163"/>
    </location>
</feature>
<feature type="compositionally biased region" description="Low complexity" evidence="4">
    <location>
        <begin position="121"/>
        <end position="131"/>
    </location>
</feature>
<dbReference type="PANTHER" id="PTHR24180:SF45">
    <property type="entry name" value="POLY [ADP-RIBOSE] POLYMERASE TANKYRASE"/>
    <property type="match status" value="1"/>
</dbReference>
<feature type="compositionally biased region" description="Basic and acidic residues" evidence="4">
    <location>
        <begin position="265"/>
        <end position="274"/>
    </location>
</feature>
<comment type="caution">
    <text evidence="5">The sequence shown here is derived from an EMBL/GenBank/DDBJ whole genome shotgun (WGS) entry which is preliminary data.</text>
</comment>
<protein>
    <recommendedName>
        <fullName evidence="7">Ankyrin repeat-containing domain protein</fullName>
    </recommendedName>
</protein>
<feature type="repeat" description="ANK" evidence="3">
    <location>
        <begin position="455"/>
        <end position="483"/>
    </location>
</feature>
<proteinExistence type="predicted"/>
<keyword evidence="1" id="KW-0677">Repeat</keyword>
<gene>
    <name evidence="5" type="ORF">BCR44DRAFT_1100811</name>
</gene>
<evidence type="ECO:0000256" key="3">
    <source>
        <dbReference type="PROSITE-ProRule" id="PRU00023"/>
    </source>
</evidence>
<sequence>MDAVARARCPAARAARAIAAPSRRRRERRGFRGMTPLHEAAKGKGHAELVRMLLDHGADPRAATDGPGMTPIDVCDDAELKRVMAEYPYRATRADEVRRQLLEEIARTSGGVHGDWQSGSAAAGPNAAAAAHVDPAETVLSDTGGGGGGGQDESKSERSRDDAASTSTHQQRSGASYGGGAGGDPRKMTREERLMASYIARIERQEQRKQQQQQSQQGGKAGGSGEAAKRKKSSATSLDIGKAAEKAVEKTTAAAVGSARGSKAQGDDGARETKSGGAGGAASSAKTKGKESSKKANGSSTSKARESPAPSSSVHEAATEKSRSAGTSAKSSKANQSADPTSTSAADLDQRPPKKRAKTLSSATDVPDTTVRVDDLPQYCTSGDAARVTKALNLPGVIAVLPKAILAASRAGHVELVRVVVDRLAAAHASGAANAPANLTGGKPVLSVQQVVTAALHQAVKQEHVDVAGYLLSKGAKATARNRAGQTPIEQARVLGNRVLVSLLEQAASGSSSGLAAALSGSAGGGVVDEEVLRGMTIPWWWMTR</sequence>
<dbReference type="SUPFAM" id="SSF48403">
    <property type="entry name" value="Ankyrin repeat"/>
    <property type="match status" value="1"/>
</dbReference>
<evidence type="ECO:0000313" key="6">
    <source>
        <dbReference type="Proteomes" id="UP000193411"/>
    </source>
</evidence>
<dbReference type="InterPro" id="IPR036770">
    <property type="entry name" value="Ankyrin_rpt-contain_sf"/>
</dbReference>
<keyword evidence="2 3" id="KW-0040">ANK repeat</keyword>
<feature type="compositionally biased region" description="Polar residues" evidence="4">
    <location>
        <begin position="324"/>
        <end position="345"/>
    </location>
</feature>
<dbReference type="PANTHER" id="PTHR24180">
    <property type="entry name" value="CYCLIN-DEPENDENT KINASE INHIBITOR 2C-RELATED"/>
    <property type="match status" value="1"/>
</dbReference>